<proteinExistence type="predicted"/>
<protein>
    <submittedName>
        <fullName evidence="1">Uncharacterized protein</fullName>
    </submittedName>
</protein>
<name>A0A1G8FZC2_9SPHI</name>
<dbReference type="STRING" id="551996.SAMN05192573_113110"/>
<dbReference type="OrthoDB" id="9805307at2"/>
<gene>
    <name evidence="1" type="ORF">SAMN05192573_113110</name>
</gene>
<evidence type="ECO:0000313" key="2">
    <source>
        <dbReference type="Proteomes" id="UP000199705"/>
    </source>
</evidence>
<accession>A0A1G8FZC2</accession>
<dbReference type="EMBL" id="FNCG01000013">
    <property type="protein sequence ID" value="SDH87316.1"/>
    <property type="molecule type" value="Genomic_DNA"/>
</dbReference>
<organism evidence="1 2">
    <name type="scientific">Mucilaginibacter gossypii</name>
    <dbReference type="NCBI Taxonomy" id="551996"/>
    <lineage>
        <taxon>Bacteria</taxon>
        <taxon>Pseudomonadati</taxon>
        <taxon>Bacteroidota</taxon>
        <taxon>Sphingobacteriia</taxon>
        <taxon>Sphingobacteriales</taxon>
        <taxon>Sphingobacteriaceae</taxon>
        <taxon>Mucilaginibacter</taxon>
    </lineage>
</organism>
<evidence type="ECO:0000313" key="1">
    <source>
        <dbReference type="EMBL" id="SDH87316.1"/>
    </source>
</evidence>
<keyword evidence="2" id="KW-1185">Reference proteome</keyword>
<sequence length="68" mass="7757">MNEIFFLVEEAIEGGYNARAIGESIFTEGDTLDELKANIRDAVHCHFDEDKLPKIIRLHLVKEEVITV</sequence>
<dbReference type="RefSeq" id="WP_091172201.1">
    <property type="nucleotide sequence ID" value="NZ_CP071878.2"/>
</dbReference>
<dbReference type="Proteomes" id="UP000199705">
    <property type="component" value="Unassembled WGS sequence"/>
</dbReference>
<dbReference type="Gene3D" id="3.30.160.250">
    <property type="match status" value="1"/>
</dbReference>
<reference evidence="2" key="1">
    <citation type="submission" date="2016-10" db="EMBL/GenBank/DDBJ databases">
        <authorList>
            <person name="Varghese N."/>
            <person name="Submissions S."/>
        </authorList>
    </citation>
    <scope>NUCLEOTIDE SEQUENCE [LARGE SCALE GENOMIC DNA]</scope>
    <source>
        <strain evidence="2">Gh-67</strain>
    </source>
</reference>
<dbReference type="AlphaFoldDB" id="A0A1G8FZC2"/>
<dbReference type="SUPFAM" id="SSF143100">
    <property type="entry name" value="TTHA1013/TTHA0281-like"/>
    <property type="match status" value="1"/>
</dbReference>
<dbReference type="InterPro" id="IPR035069">
    <property type="entry name" value="TTHA1013/TTHA0281-like"/>
</dbReference>